<dbReference type="InterPro" id="IPR044528">
    <property type="entry name" value="POD-like_MBL-fold"/>
</dbReference>
<dbReference type="SMART" id="SM00849">
    <property type="entry name" value="Lactamase_B"/>
    <property type="match status" value="1"/>
</dbReference>
<dbReference type="InterPro" id="IPR036866">
    <property type="entry name" value="RibonucZ/Hydroxyglut_hydro"/>
</dbReference>
<evidence type="ECO:0000313" key="3">
    <source>
        <dbReference type="EMBL" id="KGA15705.1"/>
    </source>
</evidence>
<dbReference type="GO" id="GO:0046872">
    <property type="term" value="F:metal ion binding"/>
    <property type="evidence" value="ECO:0007669"/>
    <property type="project" value="UniProtKB-KW"/>
</dbReference>
<comment type="caution">
    <text evidence="3">The sequence shown here is derived from an EMBL/GenBank/DDBJ whole genome shotgun (WGS) entry which is preliminary data.</text>
</comment>
<dbReference type="Gene3D" id="3.60.15.10">
    <property type="entry name" value="Ribonuclease Z/Hydroxyacylglutathione hydrolase-like"/>
    <property type="match status" value="1"/>
</dbReference>
<dbReference type="AlphaFoldDB" id="A0A094PVA4"/>
<dbReference type="GO" id="GO:0070813">
    <property type="term" value="P:hydrogen sulfide metabolic process"/>
    <property type="evidence" value="ECO:0007669"/>
    <property type="project" value="TreeGrafter"/>
</dbReference>
<proteinExistence type="predicted"/>
<dbReference type="GO" id="GO:0050313">
    <property type="term" value="F:sulfur dioxygenase activity"/>
    <property type="evidence" value="ECO:0007669"/>
    <property type="project" value="InterPro"/>
</dbReference>
<dbReference type="GO" id="GO:0006749">
    <property type="term" value="P:glutathione metabolic process"/>
    <property type="evidence" value="ECO:0007669"/>
    <property type="project" value="InterPro"/>
</dbReference>
<dbReference type="InterPro" id="IPR051682">
    <property type="entry name" value="Mito_Persulfide_Diox"/>
</dbReference>
<dbReference type="InterPro" id="IPR036873">
    <property type="entry name" value="Rhodanese-like_dom_sf"/>
</dbReference>
<sequence length="468" mass="50191">MALTVINIDTPTLGDRSYIAHDGKTALAVDPQRDIDRVQAILDREGLTLGGVVETHMHNDYVSGGLVLAQEHGAKYIVSEMDPVSFKRTTVVDNQVVPVGSFAIKTVHTPGHTYTHMSYALLDGNEQAQGIFTGGSMLHGSTGRPDLLGWDHARELAGLQHGSLNRLAGLLEDGVNVHPTHGFGSFCAATATCGDSSTIADEKKTNPALLLEKEAYIVQTLAGLDVFPAYYKHMGPANHAGPGPIDLSDLARMTTDEIMAAMNTGAWIVDLRTRTSWAAGHVPGTMSFGLDGSMATYLGWMFPYDKQLVLMSDKAIDISNAQRELVRIGIDRPAGSYVGEVSKFGELGTTRTVSFKDLSAVIGGQDVHVLDVRRTSEREASHIEPSLHIPLHELEGRVNELPTDGEIWVHCAGAYRAAAALGIIENSKRTAVLINEPYDACLRVDGLNIVTGHMDAGPVSPSDVVANV</sequence>
<gene>
    <name evidence="3" type="ORF">GM51_14250</name>
</gene>
<protein>
    <recommendedName>
        <fullName evidence="2">Rhodanese domain-containing protein</fullName>
    </recommendedName>
</protein>
<dbReference type="CDD" id="cd07724">
    <property type="entry name" value="POD-like_MBL-fold"/>
    <property type="match status" value="1"/>
</dbReference>
<accession>A0A094PVA4</accession>
<dbReference type="CDD" id="cd00158">
    <property type="entry name" value="RHOD"/>
    <property type="match status" value="1"/>
</dbReference>
<keyword evidence="1" id="KW-0479">Metal-binding</keyword>
<dbReference type="InterPro" id="IPR001763">
    <property type="entry name" value="Rhodanese-like_dom"/>
</dbReference>
<dbReference type="PROSITE" id="PS50206">
    <property type="entry name" value="RHODANESE_3"/>
    <property type="match status" value="2"/>
</dbReference>
<dbReference type="PANTHER" id="PTHR43084:SF1">
    <property type="entry name" value="PERSULFIDE DIOXYGENASE ETHE1, MITOCHONDRIAL"/>
    <property type="match status" value="1"/>
</dbReference>
<dbReference type="InterPro" id="IPR001279">
    <property type="entry name" value="Metallo-B-lactamas"/>
</dbReference>
<dbReference type="SUPFAM" id="SSF52821">
    <property type="entry name" value="Rhodanese/Cell cycle control phosphatase"/>
    <property type="match status" value="2"/>
</dbReference>
<dbReference type="Pfam" id="PF00581">
    <property type="entry name" value="Rhodanese"/>
    <property type="match status" value="1"/>
</dbReference>
<name>A0A094PVA4_9ZZZZ</name>
<reference evidence="3" key="1">
    <citation type="submission" date="2014-06" db="EMBL/GenBank/DDBJ databases">
        <title>Key roles for freshwater Actinobacteria revealed by deep metagenomic sequencing.</title>
        <authorList>
            <person name="Ghai R."/>
            <person name="Mizuno C.M."/>
            <person name="Picazo A."/>
            <person name="Camacho A."/>
            <person name="Rodriguez-Valera F."/>
        </authorList>
    </citation>
    <scope>NUCLEOTIDE SEQUENCE</scope>
</reference>
<dbReference type="PANTHER" id="PTHR43084">
    <property type="entry name" value="PERSULFIDE DIOXYGENASE ETHE1"/>
    <property type="match status" value="1"/>
</dbReference>
<dbReference type="SUPFAM" id="SSF56281">
    <property type="entry name" value="Metallo-hydrolase/oxidoreductase"/>
    <property type="match status" value="1"/>
</dbReference>
<dbReference type="EMBL" id="JNSL01000105">
    <property type="protein sequence ID" value="KGA15705.1"/>
    <property type="molecule type" value="Genomic_DNA"/>
</dbReference>
<evidence type="ECO:0000259" key="2">
    <source>
        <dbReference type="PROSITE" id="PS50206"/>
    </source>
</evidence>
<feature type="domain" description="Rhodanese" evidence="2">
    <location>
        <begin position="363"/>
        <end position="446"/>
    </location>
</feature>
<feature type="domain" description="Rhodanese" evidence="2">
    <location>
        <begin position="262"/>
        <end position="353"/>
    </location>
</feature>
<organism evidence="3">
    <name type="scientific">freshwater metagenome</name>
    <dbReference type="NCBI Taxonomy" id="449393"/>
    <lineage>
        <taxon>unclassified sequences</taxon>
        <taxon>metagenomes</taxon>
        <taxon>ecological metagenomes</taxon>
    </lineage>
</organism>
<dbReference type="SMART" id="SM00450">
    <property type="entry name" value="RHOD"/>
    <property type="match status" value="1"/>
</dbReference>
<evidence type="ECO:0000256" key="1">
    <source>
        <dbReference type="ARBA" id="ARBA00022723"/>
    </source>
</evidence>
<dbReference type="Gene3D" id="3.40.250.10">
    <property type="entry name" value="Rhodanese-like domain"/>
    <property type="match status" value="2"/>
</dbReference>